<feature type="compositionally biased region" description="Basic residues" evidence="2">
    <location>
        <begin position="507"/>
        <end position="519"/>
    </location>
</feature>
<dbReference type="Proteomes" id="UP000694843">
    <property type="component" value="Unplaced"/>
</dbReference>
<gene>
    <name evidence="4" type="primary">LOC108664488</name>
</gene>
<reference evidence="4" key="1">
    <citation type="submission" date="2025-08" db="UniProtKB">
        <authorList>
            <consortium name="RefSeq"/>
        </authorList>
    </citation>
    <scope>IDENTIFICATION</scope>
    <source>
        <tissue evidence="4">Whole organism</tissue>
    </source>
</reference>
<evidence type="ECO:0000256" key="1">
    <source>
        <dbReference type="ARBA" id="ARBA00008779"/>
    </source>
</evidence>
<feature type="region of interest" description="Disordered" evidence="2">
    <location>
        <begin position="244"/>
        <end position="329"/>
    </location>
</feature>
<feature type="compositionally biased region" description="Low complexity" evidence="2">
    <location>
        <begin position="197"/>
        <end position="220"/>
    </location>
</feature>
<feature type="compositionally biased region" description="Basic residues" evidence="2">
    <location>
        <begin position="465"/>
        <end position="483"/>
    </location>
</feature>
<keyword evidence="3" id="KW-1185">Reference proteome</keyword>
<evidence type="ECO:0000256" key="2">
    <source>
        <dbReference type="SAM" id="MobiDB-lite"/>
    </source>
</evidence>
<feature type="compositionally biased region" description="Polar residues" evidence="2">
    <location>
        <begin position="244"/>
        <end position="259"/>
    </location>
</feature>
<feature type="region of interest" description="Disordered" evidence="2">
    <location>
        <begin position="92"/>
        <end position="143"/>
    </location>
</feature>
<dbReference type="KEGG" id="hazt:108664488"/>
<feature type="compositionally biased region" description="Basic and acidic residues" evidence="2">
    <location>
        <begin position="290"/>
        <end position="322"/>
    </location>
</feature>
<feature type="region of interest" description="Disordered" evidence="2">
    <location>
        <begin position="195"/>
        <end position="222"/>
    </location>
</feature>
<protein>
    <submittedName>
        <fullName evidence="4">Uncharacterized protein LOC108664488</fullName>
    </submittedName>
</protein>
<dbReference type="GeneID" id="108664488"/>
<dbReference type="AlphaFoldDB" id="A0A8B7MYG5"/>
<dbReference type="RefSeq" id="XP_018006571.1">
    <property type="nucleotide sequence ID" value="XM_018151082.2"/>
</dbReference>
<dbReference type="GO" id="GO:0008449">
    <property type="term" value="F:N-acetylglucosamine-6-sulfatase activity"/>
    <property type="evidence" value="ECO:0007669"/>
    <property type="project" value="TreeGrafter"/>
</dbReference>
<accession>A0A8B7MYG5</accession>
<feature type="region of interest" description="Disordered" evidence="2">
    <location>
        <begin position="415"/>
        <end position="541"/>
    </location>
</feature>
<dbReference type="PANTHER" id="PTHR43108">
    <property type="entry name" value="N-ACETYLGLUCOSAMINE-6-SULFATASE FAMILY MEMBER"/>
    <property type="match status" value="1"/>
</dbReference>
<evidence type="ECO:0000313" key="3">
    <source>
        <dbReference type="Proteomes" id="UP000694843"/>
    </source>
</evidence>
<organism evidence="3 4">
    <name type="scientific">Hyalella azteca</name>
    <name type="common">Amphipod</name>
    <dbReference type="NCBI Taxonomy" id="294128"/>
    <lineage>
        <taxon>Eukaryota</taxon>
        <taxon>Metazoa</taxon>
        <taxon>Ecdysozoa</taxon>
        <taxon>Arthropoda</taxon>
        <taxon>Crustacea</taxon>
        <taxon>Multicrustacea</taxon>
        <taxon>Malacostraca</taxon>
        <taxon>Eumalacostraca</taxon>
        <taxon>Peracarida</taxon>
        <taxon>Amphipoda</taxon>
        <taxon>Senticaudata</taxon>
        <taxon>Talitrida</taxon>
        <taxon>Talitroidea</taxon>
        <taxon>Hyalellidae</taxon>
        <taxon>Hyalella</taxon>
    </lineage>
</organism>
<feature type="non-terminal residue" evidence="4">
    <location>
        <position position="1"/>
    </location>
</feature>
<comment type="similarity">
    <text evidence="1">Belongs to the sulfatase family.</text>
</comment>
<sequence>GPFCACLNSANNTYWCVRTINATHNTLYCEFITGLITYYDLNIDPYQLRNVAFMLSDGAVVHLHDALTRLRSCRGAGQCDLLEEASDVASAESSIGDELSAQPIDGSNPLGGRGSSPSRGEGSSPSRVEGSNPSRREGSSLFGSEEIFSDFNASEEELHVDQSPQRHRDPIRNRINHLQPINSNAIISGTVHTSAVTSGPISSNSNTSQSISSRRTTSGQYSVQNISASNDGRIVLNFNFNVDTQPDTGRVQDVNNQGRYRTGAERKLGPHGTAEDPENEPYRTGAESVDGPRRTAKEPDDVSFRTAKEPEDVSLRTTEEPKNGSIRTGDEYEDFLDEGSEEFQNLLIQGLDRRPFGSRIDDSLIHNKEESDNNNVVNGDEISNSVLGTQRNLDFNLESSNEVTDNILSGGHRIYRERPFTFGPTQPQRRRPLDNGSLGQLGRKSPRPNSHPRPEEGQRRSKKEEKKHRKETRRLRKEQKKRRLEQLLADYERQAAQTSSGDQEERRRKRRLKRWRRLERKLQQNAAAGDENLINLRHSPE</sequence>
<feature type="compositionally biased region" description="Basic and acidic residues" evidence="2">
    <location>
        <begin position="452"/>
        <end position="464"/>
    </location>
</feature>
<dbReference type="GO" id="GO:0005539">
    <property type="term" value="F:glycosaminoglycan binding"/>
    <property type="evidence" value="ECO:0007669"/>
    <property type="project" value="TreeGrafter"/>
</dbReference>
<dbReference type="OrthoDB" id="96314at2759"/>
<feature type="compositionally biased region" description="Low complexity" evidence="2">
    <location>
        <begin position="115"/>
        <end position="131"/>
    </location>
</feature>
<evidence type="ECO:0000313" key="4">
    <source>
        <dbReference type="RefSeq" id="XP_018006571.1"/>
    </source>
</evidence>
<dbReference type="PANTHER" id="PTHR43108:SF16">
    <property type="entry name" value="EXTRACELLULAR SULFATASE SULF-1 HOMOLOG"/>
    <property type="match status" value="1"/>
</dbReference>
<proteinExistence type="inferred from homology"/>
<name>A0A8B7MYG5_HYAAZ</name>